<accession>A0A4Q2U5U9</accession>
<comment type="caution">
    <text evidence="1">The sequence shown here is derived from an EMBL/GenBank/DDBJ whole genome shotgun (WGS) entry which is preliminary data.</text>
</comment>
<evidence type="ECO:0008006" key="3">
    <source>
        <dbReference type="Google" id="ProtNLM"/>
    </source>
</evidence>
<dbReference type="RefSeq" id="WP_129228618.1">
    <property type="nucleotide sequence ID" value="NZ_QYBB01000029.1"/>
</dbReference>
<reference evidence="1 2" key="2">
    <citation type="submission" date="2019-02" db="EMBL/GenBank/DDBJ databases">
        <title>'Lichenibacterium ramalinii' gen. nov. sp. nov., 'Lichenibacterium minor' gen. nov. sp. nov.</title>
        <authorList>
            <person name="Pankratov T."/>
        </authorList>
    </citation>
    <scope>NUCLEOTIDE SEQUENCE [LARGE SCALE GENOMIC DNA]</scope>
    <source>
        <strain evidence="1 2">RmlP026</strain>
    </source>
</reference>
<protein>
    <recommendedName>
        <fullName evidence="3">DNA-binding protein</fullName>
    </recommendedName>
</protein>
<dbReference type="EMBL" id="QYBB01000029">
    <property type="protein sequence ID" value="RYC30215.1"/>
    <property type="molecule type" value="Genomic_DNA"/>
</dbReference>
<name>A0A4Q2U5U9_9HYPH</name>
<sequence length="78" mass="8499">MSLKLLDKPRLRRGEASSYLEQKHGVTVAVATLAKYATVGGGPAFNLFGRFPMYEPATLDAWAKERLGRARTSTSDIG</sequence>
<dbReference type="Proteomes" id="UP000290759">
    <property type="component" value="Unassembled WGS sequence"/>
</dbReference>
<reference evidence="1 2" key="1">
    <citation type="submission" date="2018-12" db="EMBL/GenBank/DDBJ databases">
        <authorList>
            <person name="Grouzdev D.S."/>
            <person name="Krutkina M.S."/>
        </authorList>
    </citation>
    <scope>NUCLEOTIDE SEQUENCE [LARGE SCALE GENOMIC DNA]</scope>
    <source>
        <strain evidence="1 2">RmlP026</strain>
    </source>
</reference>
<dbReference type="OrthoDB" id="7364180at2"/>
<proteinExistence type="predicted"/>
<keyword evidence="2" id="KW-1185">Reference proteome</keyword>
<organism evidence="1 2">
    <name type="scientific">Lichenibacterium minor</name>
    <dbReference type="NCBI Taxonomy" id="2316528"/>
    <lineage>
        <taxon>Bacteria</taxon>
        <taxon>Pseudomonadati</taxon>
        <taxon>Pseudomonadota</taxon>
        <taxon>Alphaproteobacteria</taxon>
        <taxon>Hyphomicrobiales</taxon>
        <taxon>Lichenihabitantaceae</taxon>
        <taxon>Lichenibacterium</taxon>
    </lineage>
</organism>
<dbReference type="AlphaFoldDB" id="A0A4Q2U5U9"/>
<gene>
    <name evidence="1" type="ORF">D3273_19775</name>
</gene>
<evidence type="ECO:0000313" key="2">
    <source>
        <dbReference type="Proteomes" id="UP000290759"/>
    </source>
</evidence>
<evidence type="ECO:0000313" key="1">
    <source>
        <dbReference type="EMBL" id="RYC30215.1"/>
    </source>
</evidence>